<accession>A0A381XA35</accession>
<dbReference type="EMBL" id="UINC01014453">
    <property type="protein sequence ID" value="SVA61626.1"/>
    <property type="molecule type" value="Genomic_DNA"/>
</dbReference>
<keyword evidence="2" id="KW-0479">Metal-binding</keyword>
<dbReference type="InterPro" id="IPR011032">
    <property type="entry name" value="GroES-like_sf"/>
</dbReference>
<dbReference type="SUPFAM" id="SSF50129">
    <property type="entry name" value="GroES-like"/>
    <property type="match status" value="1"/>
</dbReference>
<reference evidence="5" key="1">
    <citation type="submission" date="2018-05" db="EMBL/GenBank/DDBJ databases">
        <authorList>
            <person name="Lanie J.A."/>
            <person name="Ng W.-L."/>
            <person name="Kazmierczak K.M."/>
            <person name="Andrzejewski T.M."/>
            <person name="Davidsen T.M."/>
            <person name="Wayne K.J."/>
            <person name="Tettelin H."/>
            <person name="Glass J.I."/>
            <person name="Rusch D."/>
            <person name="Podicherti R."/>
            <person name="Tsui H.-C.T."/>
            <person name="Winkler M.E."/>
        </authorList>
    </citation>
    <scope>NUCLEOTIDE SEQUENCE</scope>
</reference>
<proteinExistence type="predicted"/>
<protein>
    <recommendedName>
        <fullName evidence="4">Alcohol dehydrogenase-like N-terminal domain-containing protein</fullName>
    </recommendedName>
</protein>
<evidence type="ECO:0000256" key="2">
    <source>
        <dbReference type="ARBA" id="ARBA00022723"/>
    </source>
</evidence>
<dbReference type="Gene3D" id="3.90.180.10">
    <property type="entry name" value="Medium-chain alcohol dehydrogenases, catalytic domain"/>
    <property type="match status" value="1"/>
</dbReference>
<evidence type="ECO:0000259" key="4">
    <source>
        <dbReference type="Pfam" id="PF08240"/>
    </source>
</evidence>
<sequence length="124" mass="13291">MQAITFTGYRQTEIIEIPRPTLRDPSDAIVLVTTTAIGPWDIQGFLNTNRNEFTPGGEFAGIVVETGEAVSHVEIDDLVANTVQHVSKNGITDLFGSNALPGGHAEYVRVPNADRSLVKITASG</sequence>
<dbReference type="Pfam" id="PF08240">
    <property type="entry name" value="ADH_N"/>
    <property type="match status" value="1"/>
</dbReference>
<evidence type="ECO:0000313" key="5">
    <source>
        <dbReference type="EMBL" id="SVA61626.1"/>
    </source>
</evidence>
<dbReference type="InterPro" id="IPR013154">
    <property type="entry name" value="ADH-like_N"/>
</dbReference>
<keyword evidence="3" id="KW-0862">Zinc</keyword>
<comment type="cofactor">
    <cofactor evidence="1">
        <name>Zn(2+)</name>
        <dbReference type="ChEBI" id="CHEBI:29105"/>
    </cofactor>
</comment>
<feature type="domain" description="Alcohol dehydrogenase-like N-terminal" evidence="4">
    <location>
        <begin position="25"/>
        <end position="120"/>
    </location>
</feature>
<dbReference type="AlphaFoldDB" id="A0A381XA35"/>
<feature type="non-terminal residue" evidence="5">
    <location>
        <position position="124"/>
    </location>
</feature>
<organism evidence="5">
    <name type="scientific">marine metagenome</name>
    <dbReference type="NCBI Taxonomy" id="408172"/>
    <lineage>
        <taxon>unclassified sequences</taxon>
        <taxon>metagenomes</taxon>
        <taxon>ecological metagenomes</taxon>
    </lineage>
</organism>
<name>A0A381XA35_9ZZZZ</name>
<evidence type="ECO:0000256" key="3">
    <source>
        <dbReference type="ARBA" id="ARBA00022833"/>
    </source>
</evidence>
<dbReference type="PANTHER" id="PTHR42813">
    <property type="entry name" value="ZINC-TYPE ALCOHOL DEHYDROGENASE-LIKE"/>
    <property type="match status" value="1"/>
</dbReference>
<evidence type="ECO:0000256" key="1">
    <source>
        <dbReference type="ARBA" id="ARBA00001947"/>
    </source>
</evidence>
<dbReference type="PANTHER" id="PTHR42813:SF2">
    <property type="entry name" value="DEHYDROGENASE, ZINC-CONTAINING, PUTATIVE (AFU_ORTHOLOGUE AFUA_2G02810)-RELATED"/>
    <property type="match status" value="1"/>
</dbReference>
<gene>
    <name evidence="5" type="ORF">METZ01_LOCUS114480</name>
</gene>
<dbReference type="GO" id="GO:0046872">
    <property type="term" value="F:metal ion binding"/>
    <property type="evidence" value="ECO:0007669"/>
    <property type="project" value="UniProtKB-KW"/>
</dbReference>